<keyword evidence="4 7" id="KW-0472">Membrane</keyword>
<keyword evidence="10" id="KW-0966">Cell projection</keyword>
<accession>A0A3M8QVG8</accession>
<evidence type="ECO:0000256" key="6">
    <source>
        <dbReference type="ARBA" id="ARBA00037937"/>
    </source>
</evidence>
<evidence type="ECO:0000256" key="7">
    <source>
        <dbReference type="RuleBase" id="RU362064"/>
    </source>
</evidence>
<evidence type="ECO:0000256" key="8">
    <source>
        <dbReference type="SAM" id="MobiDB-lite"/>
    </source>
</evidence>
<keyword evidence="10" id="KW-0282">Flagellum</keyword>
<feature type="compositionally biased region" description="Basic and acidic residues" evidence="8">
    <location>
        <begin position="164"/>
        <end position="175"/>
    </location>
</feature>
<evidence type="ECO:0000256" key="1">
    <source>
        <dbReference type="ARBA" id="ARBA00022475"/>
    </source>
</evidence>
<evidence type="ECO:0000256" key="2">
    <source>
        <dbReference type="ARBA" id="ARBA00022692"/>
    </source>
</evidence>
<dbReference type="PANTHER" id="PTHR38766">
    <property type="entry name" value="FLAGELLAR PROTEIN FLIO"/>
    <property type="match status" value="1"/>
</dbReference>
<keyword evidence="9" id="KW-0732">Signal</keyword>
<keyword evidence="5 7" id="KW-0975">Bacterial flagellum</keyword>
<keyword evidence="2 7" id="KW-0812">Transmembrane</keyword>
<feature type="transmembrane region" description="Helical" evidence="7">
    <location>
        <begin position="55"/>
        <end position="73"/>
    </location>
</feature>
<reference evidence="10" key="1">
    <citation type="submission" date="2018-10" db="EMBL/GenBank/DDBJ databases">
        <title>Acidithiobacillus sulfuriphilus sp. nov.: an extremely acidophilic sulfur-oxidizing chemolithotroph isolated from a neutral pH environment.</title>
        <authorList>
            <person name="Falagan C."/>
            <person name="Moya-Beltran A."/>
            <person name="Quatrini R."/>
            <person name="Johnson D.B."/>
        </authorList>
    </citation>
    <scope>NUCLEOTIDE SEQUENCE [LARGE SCALE GENOMIC DNA]</scope>
    <source>
        <strain evidence="10">CJ-2</strain>
    </source>
</reference>
<protein>
    <recommendedName>
        <fullName evidence="7">Flagellar protein</fullName>
    </recommendedName>
</protein>
<dbReference type="Pfam" id="PF04347">
    <property type="entry name" value="FliO"/>
    <property type="match status" value="1"/>
</dbReference>
<keyword evidence="3 7" id="KW-1133">Transmembrane helix</keyword>
<evidence type="ECO:0000256" key="3">
    <source>
        <dbReference type="ARBA" id="ARBA00022989"/>
    </source>
</evidence>
<comment type="subcellular location">
    <subcellularLocation>
        <location evidence="7">Cell membrane</location>
    </subcellularLocation>
    <subcellularLocation>
        <location evidence="7">Bacterial flagellum basal body</location>
    </subcellularLocation>
</comment>
<evidence type="ECO:0000313" key="10">
    <source>
        <dbReference type="EMBL" id="RNF59452.1"/>
    </source>
</evidence>
<dbReference type="InterPro" id="IPR022781">
    <property type="entry name" value="Flagellar_biosynth_FliO"/>
</dbReference>
<evidence type="ECO:0000256" key="5">
    <source>
        <dbReference type="ARBA" id="ARBA00023143"/>
    </source>
</evidence>
<comment type="caution">
    <text evidence="10">The sequence shown here is derived from an EMBL/GenBank/DDBJ whole genome shotgun (WGS) entry which is preliminary data.</text>
</comment>
<feature type="signal peptide" evidence="9">
    <location>
        <begin position="1"/>
        <end position="31"/>
    </location>
</feature>
<keyword evidence="1 7" id="KW-1003">Cell membrane</keyword>
<dbReference type="AlphaFoldDB" id="A0A3M8QVG8"/>
<proteinExistence type="inferred from homology"/>
<dbReference type="GO" id="GO:0005886">
    <property type="term" value="C:plasma membrane"/>
    <property type="evidence" value="ECO:0007669"/>
    <property type="project" value="UniProtKB-SubCell"/>
</dbReference>
<keyword evidence="10" id="KW-0969">Cilium</keyword>
<evidence type="ECO:0000256" key="4">
    <source>
        <dbReference type="ARBA" id="ARBA00023136"/>
    </source>
</evidence>
<evidence type="ECO:0000256" key="9">
    <source>
        <dbReference type="SAM" id="SignalP"/>
    </source>
</evidence>
<dbReference type="GO" id="GO:0044781">
    <property type="term" value="P:bacterial-type flagellum organization"/>
    <property type="evidence" value="ECO:0007669"/>
    <property type="project" value="UniProtKB-UniRule"/>
</dbReference>
<dbReference type="EMBL" id="RIZI01000185">
    <property type="protein sequence ID" value="RNF59452.1"/>
    <property type="molecule type" value="Genomic_DNA"/>
</dbReference>
<gene>
    <name evidence="10" type="primary">fliO</name>
    <name evidence="10" type="ORF">EC580_11190</name>
</gene>
<feature type="region of interest" description="Disordered" evidence="8">
    <location>
        <begin position="153"/>
        <end position="175"/>
    </location>
</feature>
<dbReference type="InterPro" id="IPR052205">
    <property type="entry name" value="FliO/MopB"/>
</dbReference>
<name>A0A3M8QVG8_9PROT</name>
<feature type="chain" id="PRO_5018113528" description="Flagellar protein" evidence="9">
    <location>
        <begin position="32"/>
        <end position="175"/>
    </location>
</feature>
<comment type="similarity">
    <text evidence="6 7">Belongs to the FliO/MopB family.</text>
</comment>
<organism evidence="10">
    <name type="scientific">Acidithiobacillus sulfuriphilus</name>
    <dbReference type="NCBI Taxonomy" id="1867749"/>
    <lineage>
        <taxon>Bacteria</taxon>
        <taxon>Pseudomonadati</taxon>
        <taxon>Pseudomonadota</taxon>
        <taxon>Acidithiobacillia</taxon>
        <taxon>Acidithiobacillales</taxon>
        <taxon>Acidithiobacillaceae</taxon>
        <taxon>Acidithiobacillus</taxon>
    </lineage>
</organism>
<dbReference type="GO" id="GO:0009425">
    <property type="term" value="C:bacterial-type flagellum basal body"/>
    <property type="evidence" value="ECO:0007669"/>
    <property type="project" value="UniProtKB-SubCell"/>
</dbReference>
<dbReference type="PANTHER" id="PTHR38766:SF1">
    <property type="entry name" value="FLAGELLAR PROTEIN FLIO"/>
    <property type="match status" value="1"/>
</dbReference>
<sequence>MGIQGVLRLPCLSKSRLFLFLFCQWSVAAQAAQPSAASAMSNSPAVFSVSAMLELLSALVVVLLVFLGLIWVLRRLQPSLGGGQRGALHIVASLPLGARERLLLIQLGEQQLLLGVTPAGITLLHTLEAALPEAQVSPPAPFAGWLHKAMERRSPGRWKSANGKAEEQHSDSSSP</sequence>
<dbReference type="NCBIfam" id="TIGR03500">
    <property type="entry name" value="FliO_TIGR"/>
    <property type="match status" value="1"/>
</dbReference>